<dbReference type="InterPro" id="IPR002470">
    <property type="entry name" value="Peptidase_S9A"/>
</dbReference>
<keyword evidence="4" id="KW-0720">Serine protease</keyword>
<feature type="chain" id="PRO_5046984271" evidence="5">
    <location>
        <begin position="19"/>
        <end position="697"/>
    </location>
</feature>
<evidence type="ECO:0000256" key="2">
    <source>
        <dbReference type="ARBA" id="ARBA00022670"/>
    </source>
</evidence>
<dbReference type="PANTHER" id="PTHR11757">
    <property type="entry name" value="PROTEASE FAMILY S9A OLIGOPEPTIDASE"/>
    <property type="match status" value="1"/>
</dbReference>
<dbReference type="SUPFAM" id="SSF53474">
    <property type="entry name" value="alpha/beta-Hydrolases"/>
    <property type="match status" value="1"/>
</dbReference>
<dbReference type="EMBL" id="JAYGJQ010000001">
    <property type="protein sequence ID" value="MEA9355390.1"/>
    <property type="molecule type" value="Genomic_DNA"/>
</dbReference>
<comment type="similarity">
    <text evidence="1">Belongs to the peptidase S9A family.</text>
</comment>
<evidence type="ECO:0000313" key="8">
    <source>
        <dbReference type="EMBL" id="MEA9355390.1"/>
    </source>
</evidence>
<sequence length="697" mass="80110">MIKSTFLLLTIMAVNLMAAEPQAPIAEKIPTKLKKHGDTRIDNYFWMRQKNEKVINYLKAENTYTEEVMKDTKDLQTKLYEEMKGRIKEEDETVPYKDGGYLYYSRTQKGDEYSIYCRKKDVAGSFEQILLNVNQMATGLDFIRVTFPKFHPNEQLFAYAVDTKGDRVFTIYFKDMNTGLVLDQKIENVTSNFTWAMSGKVLFYAKHDPKTLRADRIYKYDLDTGKHKLVYNEKDEKFEAMVYKTQAEKYIFISSDSTLSSEVHYIPADQPNAKFKLIAKREKNHEYSVIDGVDRFYIRTNWNAKNFRIMETTLKNPAKKNWTEAIPHRADTYVEGLDVFKDYIVLSERNNGLTKINVLKKGEKSGTYISFPDPAYTVSVDDNAEYDTTKVRYTFLSMNRPYSVFDFDILKNESKLLKEKEVPGYKSSDYTSERVFATATDGTKIPVSLVYKNGTKKDGSAPLFVYGYGSYGISTDPYFSPVRVSLLDRGFVFAIIHVRGGQEMGRAWYDDGKFFKKKNSFTDFIAGTEYLLKEKYGNPKKVFANGGSAGGLLMGAVMNMRPDLYTGIIADVPFVDVVTTMLDSSLPLTTGEYEEWGNPNNKKYYEYMKSYSPYDNVTAQAYPNLLVTTGLNDSQVPFWEPTKWVQKIRDLRTDKTKLLMMKVELEVGHGGKSGRFEYLHEEALAFSFVLKLAGINK</sequence>
<accession>A0ABU5VQS0</accession>
<dbReference type="SUPFAM" id="SSF50993">
    <property type="entry name" value="Peptidase/esterase 'gauge' domain"/>
    <property type="match status" value="1"/>
</dbReference>
<dbReference type="InterPro" id="IPR023302">
    <property type="entry name" value="Pept_S9A_N"/>
</dbReference>
<gene>
    <name evidence="8" type="ORF">SHI21_04225</name>
</gene>
<evidence type="ECO:0000256" key="5">
    <source>
        <dbReference type="SAM" id="SignalP"/>
    </source>
</evidence>
<keyword evidence="3" id="KW-0378">Hydrolase</keyword>
<evidence type="ECO:0000256" key="1">
    <source>
        <dbReference type="ARBA" id="ARBA00005228"/>
    </source>
</evidence>
<reference evidence="8 9" key="1">
    <citation type="submission" date="2023-11" db="EMBL/GenBank/DDBJ databases">
        <title>A Novel Polar Bacteriovorax (B. antarcticus) Isolated from the Biocrust in Antarctica.</title>
        <authorList>
            <person name="Mun W."/>
            <person name="Choi S.Y."/>
            <person name="Mitchell R.J."/>
        </authorList>
    </citation>
    <scope>NUCLEOTIDE SEQUENCE [LARGE SCALE GENOMIC DNA]</scope>
    <source>
        <strain evidence="8 9">PP10</strain>
    </source>
</reference>
<evidence type="ECO:0000259" key="6">
    <source>
        <dbReference type="Pfam" id="PF00326"/>
    </source>
</evidence>
<feature type="domain" description="Peptidase S9 prolyl oligopeptidase catalytic" evidence="6">
    <location>
        <begin position="478"/>
        <end position="694"/>
    </location>
</feature>
<dbReference type="Pfam" id="PF00326">
    <property type="entry name" value="Peptidase_S9"/>
    <property type="match status" value="1"/>
</dbReference>
<keyword evidence="5" id="KW-0732">Signal</keyword>
<feature type="signal peptide" evidence="5">
    <location>
        <begin position="1"/>
        <end position="18"/>
    </location>
</feature>
<dbReference type="InterPro" id="IPR001375">
    <property type="entry name" value="Peptidase_S9_cat"/>
</dbReference>
<dbReference type="Gene3D" id="2.130.10.120">
    <property type="entry name" value="Prolyl oligopeptidase, N-terminal domain"/>
    <property type="match status" value="1"/>
</dbReference>
<dbReference type="RefSeq" id="WP_323574899.1">
    <property type="nucleotide sequence ID" value="NZ_JAYGJQ010000001.1"/>
</dbReference>
<keyword evidence="9" id="KW-1185">Reference proteome</keyword>
<organism evidence="8 9">
    <name type="scientific">Bacteriovorax antarcticus</name>
    <dbReference type="NCBI Taxonomy" id="3088717"/>
    <lineage>
        <taxon>Bacteria</taxon>
        <taxon>Pseudomonadati</taxon>
        <taxon>Bdellovibrionota</taxon>
        <taxon>Bacteriovoracia</taxon>
        <taxon>Bacteriovoracales</taxon>
        <taxon>Bacteriovoracaceae</taxon>
        <taxon>Bacteriovorax</taxon>
    </lineage>
</organism>
<protein>
    <submittedName>
        <fullName evidence="8">S9 family peptidase</fullName>
    </submittedName>
</protein>
<comment type="caution">
    <text evidence="8">The sequence shown here is derived from an EMBL/GenBank/DDBJ whole genome shotgun (WGS) entry which is preliminary data.</text>
</comment>
<name>A0ABU5VQS0_9BACT</name>
<dbReference type="InterPro" id="IPR051543">
    <property type="entry name" value="Serine_Peptidase_S9A"/>
</dbReference>
<dbReference type="Gene3D" id="3.40.50.1820">
    <property type="entry name" value="alpha/beta hydrolase"/>
    <property type="match status" value="1"/>
</dbReference>
<feature type="domain" description="Peptidase S9A N-terminal" evidence="7">
    <location>
        <begin position="34"/>
        <end position="419"/>
    </location>
</feature>
<evidence type="ECO:0000313" key="9">
    <source>
        <dbReference type="Proteomes" id="UP001302274"/>
    </source>
</evidence>
<dbReference type="InterPro" id="IPR029058">
    <property type="entry name" value="AB_hydrolase_fold"/>
</dbReference>
<keyword evidence="2" id="KW-0645">Protease</keyword>
<dbReference type="PANTHER" id="PTHR11757:SF19">
    <property type="entry name" value="PROLYL ENDOPEPTIDASE-LIKE"/>
    <property type="match status" value="1"/>
</dbReference>
<proteinExistence type="inferred from homology"/>
<dbReference type="PRINTS" id="PR00862">
    <property type="entry name" value="PROLIGOPTASE"/>
</dbReference>
<evidence type="ECO:0000259" key="7">
    <source>
        <dbReference type="Pfam" id="PF02897"/>
    </source>
</evidence>
<evidence type="ECO:0000256" key="3">
    <source>
        <dbReference type="ARBA" id="ARBA00022801"/>
    </source>
</evidence>
<dbReference type="Pfam" id="PF02897">
    <property type="entry name" value="Peptidase_S9_N"/>
    <property type="match status" value="1"/>
</dbReference>
<evidence type="ECO:0000256" key="4">
    <source>
        <dbReference type="ARBA" id="ARBA00022825"/>
    </source>
</evidence>
<dbReference type="Proteomes" id="UP001302274">
    <property type="component" value="Unassembled WGS sequence"/>
</dbReference>